<keyword evidence="2" id="KW-1185">Reference proteome</keyword>
<protein>
    <submittedName>
        <fullName evidence="1">Uncharacterized protein</fullName>
    </submittedName>
</protein>
<accession>A0A0V1G0D6</accession>
<comment type="caution">
    <text evidence="1">The sequence shown here is derived from an EMBL/GenBank/DDBJ whole genome shotgun (WGS) entry which is preliminary data.</text>
</comment>
<dbReference type="Proteomes" id="UP000054995">
    <property type="component" value="Unassembled WGS sequence"/>
</dbReference>
<reference evidence="1 2" key="1">
    <citation type="submission" date="2015-01" db="EMBL/GenBank/DDBJ databases">
        <title>Evolution of Trichinella species and genotypes.</title>
        <authorList>
            <person name="Korhonen P.K."/>
            <person name="Edoardo P."/>
            <person name="Giuseppe L.R."/>
            <person name="Gasser R.B."/>
        </authorList>
    </citation>
    <scope>NUCLEOTIDE SEQUENCE [LARGE SCALE GENOMIC DNA]</scope>
    <source>
        <strain evidence="1">ISS470</strain>
    </source>
</reference>
<evidence type="ECO:0000313" key="2">
    <source>
        <dbReference type="Proteomes" id="UP000054995"/>
    </source>
</evidence>
<evidence type="ECO:0000313" key="1">
    <source>
        <dbReference type="EMBL" id="KRY90995.1"/>
    </source>
</evidence>
<dbReference type="AlphaFoldDB" id="A0A0V1G0D6"/>
<organism evidence="1 2">
    <name type="scientific">Trichinella pseudospiralis</name>
    <name type="common">Parasitic roundworm</name>
    <dbReference type="NCBI Taxonomy" id="6337"/>
    <lineage>
        <taxon>Eukaryota</taxon>
        <taxon>Metazoa</taxon>
        <taxon>Ecdysozoa</taxon>
        <taxon>Nematoda</taxon>
        <taxon>Enoplea</taxon>
        <taxon>Dorylaimia</taxon>
        <taxon>Trichinellida</taxon>
        <taxon>Trichinellidae</taxon>
        <taxon>Trichinella</taxon>
    </lineage>
</organism>
<name>A0A0V1G0D6_TRIPS</name>
<dbReference type="EMBL" id="JYDT01000016">
    <property type="protein sequence ID" value="KRY90995.1"/>
    <property type="molecule type" value="Genomic_DNA"/>
</dbReference>
<sequence length="68" mass="7397">MAKASTGSPGNRRKRQNSARSDIFDFSGMNILFNSALVVHIVSQPGSKSYLDEGIRVVKSSNCPLEAR</sequence>
<gene>
    <name evidence="1" type="ORF">T4D_16086</name>
</gene>
<proteinExistence type="predicted"/>